<dbReference type="PRINTS" id="PR00142">
    <property type="entry name" value="RECA"/>
</dbReference>
<evidence type="ECO:0000256" key="2">
    <source>
        <dbReference type="ARBA" id="ARBA00022741"/>
    </source>
</evidence>
<dbReference type="GO" id="GO:0008094">
    <property type="term" value="F:ATP-dependent activity, acting on DNA"/>
    <property type="evidence" value="ECO:0007669"/>
    <property type="project" value="InterPro"/>
</dbReference>
<keyword evidence="5" id="KW-0233">DNA recombination</keyword>
<dbReference type="Gene3D" id="3.40.50.300">
    <property type="entry name" value="P-loop containing nucleotide triphosphate hydrolases"/>
    <property type="match status" value="1"/>
</dbReference>
<organism evidence="7 8">
    <name type="scientific">Cellulophaga phage phi4:1_13</name>
    <dbReference type="NCBI Taxonomy" id="1747284"/>
    <lineage>
        <taxon>Viruses</taxon>
        <taxon>Duplodnaviria</taxon>
        <taxon>Heunggongvirae</taxon>
        <taxon>Uroviricota</taxon>
        <taxon>Caudoviricetes</taxon>
        <taxon>Lightbulbvirus</taxon>
        <taxon>Lightbulbvirus Cba41</taxon>
    </lineage>
</organism>
<dbReference type="InterPro" id="IPR020587">
    <property type="entry name" value="RecA_monomer-monomer_interface"/>
</dbReference>
<comment type="similarity">
    <text evidence="1">Belongs to the RecA family.</text>
</comment>
<dbReference type="Pfam" id="PF00154">
    <property type="entry name" value="RecA_N"/>
    <property type="match status" value="1"/>
</dbReference>
<keyword evidence="4" id="KW-0238">DNA-binding</keyword>
<evidence type="ECO:0000313" key="8">
    <source>
        <dbReference type="Proteomes" id="UP000229115"/>
    </source>
</evidence>
<dbReference type="PROSITE" id="PS50163">
    <property type="entry name" value="RECA_3"/>
    <property type="match status" value="1"/>
</dbReference>
<dbReference type="Pfam" id="PF21096">
    <property type="entry name" value="RecA_C"/>
    <property type="match status" value="1"/>
</dbReference>
<dbReference type="InterPro" id="IPR049261">
    <property type="entry name" value="RecA-like_C"/>
</dbReference>
<dbReference type="SUPFAM" id="SSF52540">
    <property type="entry name" value="P-loop containing nucleoside triphosphate hydrolases"/>
    <property type="match status" value="1"/>
</dbReference>
<dbReference type="GO" id="GO:0006281">
    <property type="term" value="P:DNA repair"/>
    <property type="evidence" value="ECO:0007669"/>
    <property type="project" value="InterPro"/>
</dbReference>
<evidence type="ECO:0000256" key="5">
    <source>
        <dbReference type="ARBA" id="ARBA00023172"/>
    </source>
</evidence>
<dbReference type="GO" id="GO:0003697">
    <property type="term" value="F:single-stranded DNA binding"/>
    <property type="evidence" value="ECO:0007669"/>
    <property type="project" value="InterPro"/>
</dbReference>
<evidence type="ECO:0000256" key="3">
    <source>
        <dbReference type="ARBA" id="ARBA00022840"/>
    </source>
</evidence>
<dbReference type="InterPro" id="IPR013765">
    <property type="entry name" value="DNA_recomb/repair_RecA"/>
</dbReference>
<dbReference type="EMBL" id="KT962245">
    <property type="protein sequence ID" value="ALO80096.1"/>
    <property type="molecule type" value="Genomic_RNA"/>
</dbReference>
<keyword evidence="3" id="KW-0067">ATP-binding</keyword>
<evidence type="ECO:0000256" key="1">
    <source>
        <dbReference type="ARBA" id="ARBA00009391"/>
    </source>
</evidence>
<dbReference type="Proteomes" id="UP000229115">
    <property type="component" value="Segment"/>
</dbReference>
<dbReference type="PANTHER" id="PTHR45900:SF1">
    <property type="entry name" value="MITOCHONDRIAL DNA REPAIR PROTEIN RECA HOMOLOG-RELATED"/>
    <property type="match status" value="1"/>
</dbReference>
<evidence type="ECO:0000313" key="7">
    <source>
        <dbReference type="EMBL" id="ALO80096.1"/>
    </source>
</evidence>
<proteinExistence type="inferred from homology"/>
<accession>A0A0S2MVZ9</accession>
<dbReference type="GO" id="GO:0005524">
    <property type="term" value="F:ATP binding"/>
    <property type="evidence" value="ECO:0007669"/>
    <property type="project" value="UniProtKB-KW"/>
</dbReference>
<dbReference type="Gene3D" id="3.30.250.10">
    <property type="entry name" value="RecA protein, C-terminal domain"/>
    <property type="match status" value="1"/>
</dbReference>
<dbReference type="SUPFAM" id="SSF54752">
    <property type="entry name" value="RecA protein, C-terminal domain"/>
    <property type="match status" value="1"/>
</dbReference>
<protein>
    <submittedName>
        <fullName evidence="7">Recombinase A</fullName>
    </submittedName>
</protein>
<feature type="domain" description="RecA family profile 2" evidence="6">
    <location>
        <begin position="204"/>
        <end position="266"/>
    </location>
</feature>
<dbReference type="PANTHER" id="PTHR45900">
    <property type="entry name" value="RECA"/>
    <property type="match status" value="1"/>
</dbReference>
<evidence type="ECO:0000259" key="6">
    <source>
        <dbReference type="PROSITE" id="PS50163"/>
    </source>
</evidence>
<reference evidence="7 8" key="1">
    <citation type="submission" date="2015-10" db="EMBL/GenBank/DDBJ databases">
        <title>Large-scale maps of variable infection efficiencies in aquatic Bacteriodetes phage-host model systems.</title>
        <authorList>
            <person name="Holmfeldt K."/>
            <person name="Solonenko N."/>
            <person name="Howard-Varona C."/>
            <person name="Moreno M."/>
            <person name="Malmstrom R.R."/>
            <person name="Blow M.J."/>
            <person name="Sullivan M.B."/>
        </authorList>
    </citation>
    <scope>NUCLEOTIDE SEQUENCE [LARGE SCALE GENOMIC DNA]</scope>
</reference>
<dbReference type="InterPro" id="IPR023400">
    <property type="entry name" value="RecA_C_sf"/>
</dbReference>
<dbReference type="GO" id="GO:0006310">
    <property type="term" value="P:DNA recombination"/>
    <property type="evidence" value="ECO:0007669"/>
    <property type="project" value="UniProtKB-KW"/>
</dbReference>
<dbReference type="InterPro" id="IPR049428">
    <property type="entry name" value="RecA-like_N"/>
</dbReference>
<dbReference type="InterPro" id="IPR027417">
    <property type="entry name" value="P-loop_NTPase"/>
</dbReference>
<sequence>MAKKKNEIDNASSALDKLYSKYSKTENVYKAPDKLEDIDPSVSRMKSPFLSFDRYLGGGPAYGKITTYSAFASMGKTSLALAHAGENPDKIVGFVDAEFNWDDASYLWVDKYFGIEKERIHILHPTYLEEGAEMIEDLCDACDIVIYDGFDSIAPKGEYEGSMEDNSMGLQARAYKKFFRRSMGKIYKSKAALIITNHLYENIGNVYEPFKEPGGKAIADYASQKLFLTRGNLKDSEKNITGQTVRVNVNKDKLTGSRGIKFEIPYDNKTGFDVVGDIINNAIDLGVIKQAGSWFSYDETKLGQGGNAVRGLLEDNVELLEEIVLKCKSLF</sequence>
<gene>
    <name evidence="7" type="ORF">Phi4113_087</name>
</gene>
<evidence type="ECO:0000256" key="4">
    <source>
        <dbReference type="ARBA" id="ARBA00023125"/>
    </source>
</evidence>
<name>A0A0S2MVZ9_9CAUD</name>
<keyword evidence="2" id="KW-0547">Nucleotide-binding</keyword>